<comment type="subcellular location">
    <subcellularLocation>
        <location evidence="1">Membrane</location>
        <topology evidence="1">Multi-pass membrane protein</topology>
    </subcellularLocation>
</comment>
<reference evidence="6 7" key="1">
    <citation type="submission" date="2023-03" db="EMBL/GenBank/DDBJ databases">
        <title>Bacillus Genome Sequencing.</title>
        <authorList>
            <person name="Dunlap C."/>
        </authorList>
    </citation>
    <scope>NUCLEOTIDE SEQUENCE [LARGE SCALE GENOMIC DNA]</scope>
    <source>
        <strain evidence="6 7">NRS-1351</strain>
    </source>
</reference>
<dbReference type="Pfam" id="PF13564">
    <property type="entry name" value="DoxX_2"/>
    <property type="match status" value="1"/>
</dbReference>
<dbReference type="Proteomes" id="UP001355653">
    <property type="component" value="Unassembled WGS sequence"/>
</dbReference>
<evidence type="ECO:0000313" key="6">
    <source>
        <dbReference type="EMBL" id="MEB4798133.1"/>
    </source>
</evidence>
<feature type="transmembrane region" description="Helical" evidence="5">
    <location>
        <begin position="94"/>
        <end position="112"/>
    </location>
</feature>
<evidence type="ECO:0000256" key="3">
    <source>
        <dbReference type="ARBA" id="ARBA00022989"/>
    </source>
</evidence>
<comment type="caution">
    <text evidence="6">The sequence shown here is derived from an EMBL/GenBank/DDBJ whole genome shotgun (WGS) entry which is preliminary data.</text>
</comment>
<feature type="transmembrane region" description="Helical" evidence="5">
    <location>
        <begin position="36"/>
        <end position="57"/>
    </location>
</feature>
<keyword evidence="3 5" id="KW-1133">Transmembrane helix</keyword>
<dbReference type="EMBL" id="JAROBY010000069">
    <property type="protein sequence ID" value="MEB4798133.1"/>
    <property type="molecule type" value="Genomic_DNA"/>
</dbReference>
<evidence type="ECO:0000256" key="2">
    <source>
        <dbReference type="ARBA" id="ARBA00022692"/>
    </source>
</evidence>
<keyword evidence="7" id="KW-1185">Reference proteome</keyword>
<evidence type="ECO:0000313" key="7">
    <source>
        <dbReference type="Proteomes" id="UP001355653"/>
    </source>
</evidence>
<feature type="transmembrane region" description="Helical" evidence="5">
    <location>
        <begin position="63"/>
        <end position="87"/>
    </location>
</feature>
<sequence>MIIAIILQVILGIFFMITGMRIISGKMAKEFSRIGLPSFFNFVTGFFEIIGSVGMIVGIWYPIIALLSGLLLGATMLAAAFSLLVMARDPFTKAIPAIILCLLSFGIALYHFNL</sequence>
<evidence type="ECO:0000256" key="1">
    <source>
        <dbReference type="ARBA" id="ARBA00004141"/>
    </source>
</evidence>
<protein>
    <submittedName>
        <fullName evidence="6">DoxX family protein</fullName>
    </submittedName>
</protein>
<keyword evidence="4 5" id="KW-0472">Membrane</keyword>
<proteinExistence type="predicted"/>
<gene>
    <name evidence="6" type="ORF">P5G65_29930</name>
</gene>
<dbReference type="InterPro" id="IPR032808">
    <property type="entry name" value="DoxX"/>
</dbReference>
<evidence type="ECO:0000256" key="5">
    <source>
        <dbReference type="SAM" id="Phobius"/>
    </source>
</evidence>
<dbReference type="RefSeq" id="WP_127457938.1">
    <property type="nucleotide sequence ID" value="NZ_JAROBY010000069.1"/>
</dbReference>
<feature type="transmembrane region" description="Helical" evidence="5">
    <location>
        <begin position="6"/>
        <end position="24"/>
    </location>
</feature>
<name>A0ABU6DK20_9BACL</name>
<organism evidence="6 7">
    <name type="scientific">Paenibacillus chondroitinus</name>
    <dbReference type="NCBI Taxonomy" id="59842"/>
    <lineage>
        <taxon>Bacteria</taxon>
        <taxon>Bacillati</taxon>
        <taxon>Bacillota</taxon>
        <taxon>Bacilli</taxon>
        <taxon>Bacillales</taxon>
        <taxon>Paenibacillaceae</taxon>
        <taxon>Paenibacillus</taxon>
    </lineage>
</organism>
<keyword evidence="2 5" id="KW-0812">Transmembrane</keyword>
<evidence type="ECO:0000256" key="4">
    <source>
        <dbReference type="ARBA" id="ARBA00023136"/>
    </source>
</evidence>
<accession>A0ABU6DK20</accession>